<dbReference type="Proteomes" id="UP001153069">
    <property type="component" value="Unassembled WGS sequence"/>
</dbReference>
<dbReference type="EMBL" id="CAICTM010001007">
    <property type="protein sequence ID" value="CAB9519335.1"/>
    <property type="molecule type" value="Genomic_DNA"/>
</dbReference>
<proteinExistence type="predicted"/>
<dbReference type="Gene3D" id="3.15.10.30">
    <property type="entry name" value="Haemolymph juvenile hormone binding protein"/>
    <property type="match status" value="1"/>
</dbReference>
<dbReference type="InterPro" id="IPR038606">
    <property type="entry name" value="To_sf"/>
</dbReference>
<gene>
    <name evidence="2" type="ORF">SEMRO_1009_G230720.1</name>
</gene>
<organism evidence="2 3">
    <name type="scientific">Seminavis robusta</name>
    <dbReference type="NCBI Taxonomy" id="568900"/>
    <lineage>
        <taxon>Eukaryota</taxon>
        <taxon>Sar</taxon>
        <taxon>Stramenopiles</taxon>
        <taxon>Ochrophyta</taxon>
        <taxon>Bacillariophyta</taxon>
        <taxon>Bacillariophyceae</taxon>
        <taxon>Bacillariophycidae</taxon>
        <taxon>Naviculales</taxon>
        <taxon>Naviculaceae</taxon>
        <taxon>Seminavis</taxon>
    </lineage>
</organism>
<protein>
    <submittedName>
        <fullName evidence="2">Uncharacterized protein</fullName>
    </submittedName>
</protein>
<sequence>MKIVSASLLLLASMASVVVAQGSLRSTTSNSPKAHRELFFGKIVDAVGNAVDNAGGIVDTVGDHINNAVGEANGIVDAVGDAVNNARDAVGDAMESVFAKLMPVLTDRLGSAFIEELGNHMDPFPFSGHNTRTYAMLGNCTDDGAVAITINEITGLSSLKFDRMTMKTMPTFKATNFKIKWDGGNFEIQANIGRLQVNSTYALTSSDCGMEVDESMTGIVEITGVKLSFNLDIDGFSKYNGQTKITDFEVKDFAFDTSEAAISGDTAIATTVSTPDGDVQVNADITDSIESFVDEELEGTLKDVSLTLINDLADGFLPMVIDSGAFTV</sequence>
<name>A0A9N8EIY0_9STRA</name>
<feature type="chain" id="PRO_5040262344" evidence="1">
    <location>
        <begin position="21"/>
        <end position="328"/>
    </location>
</feature>
<accession>A0A9N8EIY0</accession>
<evidence type="ECO:0000313" key="2">
    <source>
        <dbReference type="EMBL" id="CAB9519335.1"/>
    </source>
</evidence>
<feature type="signal peptide" evidence="1">
    <location>
        <begin position="1"/>
        <end position="20"/>
    </location>
</feature>
<evidence type="ECO:0000313" key="3">
    <source>
        <dbReference type="Proteomes" id="UP001153069"/>
    </source>
</evidence>
<comment type="caution">
    <text evidence="2">The sequence shown here is derived from an EMBL/GenBank/DDBJ whole genome shotgun (WGS) entry which is preliminary data.</text>
</comment>
<dbReference type="AlphaFoldDB" id="A0A9N8EIY0"/>
<reference evidence="2" key="1">
    <citation type="submission" date="2020-06" db="EMBL/GenBank/DDBJ databases">
        <authorList>
            <consortium name="Plant Systems Biology data submission"/>
        </authorList>
    </citation>
    <scope>NUCLEOTIDE SEQUENCE</scope>
    <source>
        <strain evidence="2">D6</strain>
    </source>
</reference>
<evidence type="ECO:0000256" key="1">
    <source>
        <dbReference type="SAM" id="SignalP"/>
    </source>
</evidence>
<keyword evidence="3" id="KW-1185">Reference proteome</keyword>
<keyword evidence="1" id="KW-0732">Signal</keyword>